<evidence type="ECO:0000313" key="5">
    <source>
        <dbReference type="Proteomes" id="UP001589858"/>
    </source>
</evidence>
<organism evidence="4 5">
    <name type="scientific">Novosphingobium clariflavum</name>
    <dbReference type="NCBI Taxonomy" id="2029884"/>
    <lineage>
        <taxon>Bacteria</taxon>
        <taxon>Pseudomonadati</taxon>
        <taxon>Pseudomonadota</taxon>
        <taxon>Alphaproteobacteria</taxon>
        <taxon>Sphingomonadales</taxon>
        <taxon>Sphingomonadaceae</taxon>
        <taxon>Novosphingobium</taxon>
    </lineage>
</organism>
<feature type="transmembrane region" description="Helical" evidence="2">
    <location>
        <begin position="70"/>
        <end position="90"/>
    </location>
</feature>
<feature type="compositionally biased region" description="Low complexity" evidence="1">
    <location>
        <begin position="163"/>
        <end position="173"/>
    </location>
</feature>
<feature type="region of interest" description="Disordered" evidence="1">
    <location>
        <begin position="108"/>
        <end position="195"/>
    </location>
</feature>
<evidence type="ECO:0000256" key="2">
    <source>
        <dbReference type="SAM" id="Phobius"/>
    </source>
</evidence>
<protein>
    <submittedName>
        <fullName evidence="4">SPOR domain-containing protein</fullName>
    </submittedName>
</protein>
<accession>A0ABV6SDC7</accession>
<proteinExistence type="predicted"/>
<gene>
    <name evidence="4" type="ORF">ACFFF8_21935</name>
</gene>
<dbReference type="EMBL" id="JBHLTM010000085">
    <property type="protein sequence ID" value="MFC0687251.1"/>
    <property type="molecule type" value="Genomic_DNA"/>
</dbReference>
<keyword evidence="2" id="KW-1133">Transmembrane helix</keyword>
<dbReference type="Proteomes" id="UP001589858">
    <property type="component" value="Unassembled WGS sequence"/>
</dbReference>
<dbReference type="PROSITE" id="PS51724">
    <property type="entry name" value="SPOR"/>
    <property type="match status" value="1"/>
</dbReference>
<dbReference type="Pfam" id="PF05036">
    <property type="entry name" value="SPOR"/>
    <property type="match status" value="1"/>
</dbReference>
<evidence type="ECO:0000256" key="1">
    <source>
        <dbReference type="SAM" id="MobiDB-lite"/>
    </source>
</evidence>
<feature type="domain" description="SPOR" evidence="3">
    <location>
        <begin position="196"/>
        <end position="277"/>
    </location>
</feature>
<dbReference type="InterPro" id="IPR007730">
    <property type="entry name" value="SPOR-like_dom"/>
</dbReference>
<sequence length="277" mass="28125">MASWGPIDGDERGESSHMNAFGGEDAGETSSGFDKSAQLALGDDDVRLPWLEGEDEDFEPQRGGASGQTALLVLLALVAIGVLIGGVFWFTRHKEDQPLVADGGLIQAPKEPYKTRPDNPGGEVVSGTGDTSFAVAEGQSRTPQIGQGPVGQDRPVAPAPGFDSAAKAPAPADKPSDKASVRPGGAAPAAPAAKPEPVVAGVGVQVGAYANKAAAEAGWATLKVQYPGLSGVNHRVVEGQADIGKVFRLQAVPGDLAAARALCSGMKSAGLGCQVKQ</sequence>
<keyword evidence="2" id="KW-0812">Transmembrane</keyword>
<keyword evidence="5" id="KW-1185">Reference proteome</keyword>
<feature type="compositionally biased region" description="Low complexity" evidence="1">
    <location>
        <begin position="181"/>
        <end position="195"/>
    </location>
</feature>
<feature type="region of interest" description="Disordered" evidence="1">
    <location>
        <begin position="1"/>
        <end position="36"/>
    </location>
</feature>
<comment type="caution">
    <text evidence="4">The sequence shown here is derived from an EMBL/GenBank/DDBJ whole genome shotgun (WGS) entry which is preliminary data.</text>
</comment>
<dbReference type="RefSeq" id="WP_267219794.1">
    <property type="nucleotide sequence ID" value="NZ_JAPCWC010000005.1"/>
</dbReference>
<reference evidence="4 5" key="1">
    <citation type="submission" date="2024-09" db="EMBL/GenBank/DDBJ databases">
        <authorList>
            <person name="Sun Q."/>
            <person name="Mori K."/>
        </authorList>
    </citation>
    <scope>NUCLEOTIDE SEQUENCE [LARGE SCALE GENOMIC DNA]</scope>
    <source>
        <strain evidence="4 5">CICC 11035S</strain>
    </source>
</reference>
<keyword evidence="2" id="KW-0472">Membrane</keyword>
<name>A0ABV6SDC7_9SPHN</name>
<evidence type="ECO:0000259" key="3">
    <source>
        <dbReference type="PROSITE" id="PS51724"/>
    </source>
</evidence>
<evidence type="ECO:0000313" key="4">
    <source>
        <dbReference type="EMBL" id="MFC0687251.1"/>
    </source>
</evidence>